<keyword evidence="1" id="KW-1133">Transmembrane helix</keyword>
<keyword evidence="3" id="KW-1185">Reference proteome</keyword>
<dbReference type="EMBL" id="AP014924">
    <property type="protein sequence ID" value="BAS28578.1"/>
    <property type="molecule type" value="Genomic_DNA"/>
</dbReference>
<sequence>MTMTRTSWAARPLEYYYRAIEQPRLPWQIVTLTGILQGTAGVLASRHLTFAGPLPSWLSYVFGVGGGVLGVLFSWLVGGFVVSLFTEVETNSFVIWGNTFLIAAVWSAATLVPVWILAPEIPVAPDALGSPEEYVALLEASQRLIEQSGARRLLVWGGRGVQLLQIGLCHAGLLRRRESRALPASIALLGVFLAFAMVPSLLKHGLQRFLGI</sequence>
<proteinExistence type="predicted"/>
<feature type="transmembrane region" description="Helical" evidence="1">
    <location>
        <begin position="181"/>
        <end position="202"/>
    </location>
</feature>
<dbReference type="STRING" id="1555112.LIP_2748"/>
<dbReference type="InterPro" id="IPR036259">
    <property type="entry name" value="MFS_trans_sf"/>
</dbReference>
<accession>A0A0K2SN69</accession>
<reference evidence="3" key="1">
    <citation type="submission" date="2015-07" db="EMBL/GenBank/DDBJ databases">
        <title>Complete genome sequence and phylogenetic analysis of Limnochorda pilosa.</title>
        <authorList>
            <person name="Watanabe M."/>
            <person name="Kojima H."/>
            <person name="Fukui M."/>
        </authorList>
    </citation>
    <scope>NUCLEOTIDE SEQUENCE [LARGE SCALE GENOMIC DNA]</scope>
    <source>
        <strain evidence="3">HC45</strain>
    </source>
</reference>
<evidence type="ECO:0000313" key="2">
    <source>
        <dbReference type="EMBL" id="BAS28578.1"/>
    </source>
</evidence>
<dbReference type="AlphaFoldDB" id="A0A0K2SN69"/>
<keyword evidence="1" id="KW-0812">Transmembrane</keyword>
<gene>
    <name evidence="2" type="ORF">LIP_2748</name>
</gene>
<feature type="transmembrane region" description="Helical" evidence="1">
    <location>
        <begin position="57"/>
        <end position="81"/>
    </location>
</feature>
<evidence type="ECO:0000256" key="1">
    <source>
        <dbReference type="SAM" id="Phobius"/>
    </source>
</evidence>
<evidence type="ECO:0000313" key="3">
    <source>
        <dbReference type="Proteomes" id="UP000065807"/>
    </source>
</evidence>
<name>A0A0K2SN69_LIMPI</name>
<dbReference type="KEGG" id="lpil:LIP_2748"/>
<feature type="transmembrane region" description="Helical" evidence="1">
    <location>
        <begin position="25"/>
        <end position="45"/>
    </location>
</feature>
<reference evidence="3" key="2">
    <citation type="journal article" date="2016" name="Int. J. Syst. Evol. Microbiol.">
        <title>Complete genome sequence and cell structure of Limnochorda pilosa, a Gram-negative spore-former within the phylum Firmicutes.</title>
        <authorList>
            <person name="Watanabe M."/>
            <person name="Kojima H."/>
            <person name="Fukui M."/>
        </authorList>
    </citation>
    <scope>NUCLEOTIDE SEQUENCE [LARGE SCALE GENOMIC DNA]</scope>
    <source>
        <strain evidence="3">HC45</strain>
    </source>
</reference>
<organism evidence="2 3">
    <name type="scientific">Limnochorda pilosa</name>
    <dbReference type="NCBI Taxonomy" id="1555112"/>
    <lineage>
        <taxon>Bacteria</taxon>
        <taxon>Bacillati</taxon>
        <taxon>Bacillota</taxon>
        <taxon>Limnochordia</taxon>
        <taxon>Limnochordales</taxon>
        <taxon>Limnochordaceae</taxon>
        <taxon>Limnochorda</taxon>
    </lineage>
</organism>
<feature type="transmembrane region" description="Helical" evidence="1">
    <location>
        <begin position="93"/>
        <end position="118"/>
    </location>
</feature>
<dbReference type="RefSeq" id="WP_144440484.1">
    <property type="nucleotide sequence ID" value="NZ_AP014924.1"/>
</dbReference>
<dbReference type="SUPFAM" id="SSF103473">
    <property type="entry name" value="MFS general substrate transporter"/>
    <property type="match status" value="1"/>
</dbReference>
<protein>
    <submittedName>
        <fullName evidence="2">Uncharacterized protein</fullName>
    </submittedName>
</protein>
<dbReference type="Proteomes" id="UP000065807">
    <property type="component" value="Chromosome"/>
</dbReference>
<keyword evidence="1" id="KW-0472">Membrane</keyword>